<dbReference type="Proteomes" id="UP001529510">
    <property type="component" value="Unassembled WGS sequence"/>
</dbReference>
<feature type="compositionally biased region" description="Low complexity" evidence="1">
    <location>
        <begin position="12"/>
        <end position="25"/>
    </location>
</feature>
<feature type="compositionally biased region" description="Low complexity" evidence="1">
    <location>
        <begin position="46"/>
        <end position="55"/>
    </location>
</feature>
<organism evidence="2 3">
    <name type="scientific">Cirrhinus mrigala</name>
    <name type="common">Mrigala</name>
    <dbReference type="NCBI Taxonomy" id="683832"/>
    <lineage>
        <taxon>Eukaryota</taxon>
        <taxon>Metazoa</taxon>
        <taxon>Chordata</taxon>
        <taxon>Craniata</taxon>
        <taxon>Vertebrata</taxon>
        <taxon>Euteleostomi</taxon>
        <taxon>Actinopterygii</taxon>
        <taxon>Neopterygii</taxon>
        <taxon>Teleostei</taxon>
        <taxon>Ostariophysi</taxon>
        <taxon>Cypriniformes</taxon>
        <taxon>Cyprinidae</taxon>
        <taxon>Labeoninae</taxon>
        <taxon>Labeonini</taxon>
        <taxon>Cirrhinus</taxon>
    </lineage>
</organism>
<gene>
    <name evidence="2" type="ORF">M9458_001397</name>
</gene>
<feature type="region of interest" description="Disordered" evidence="1">
    <location>
        <begin position="74"/>
        <end position="114"/>
    </location>
</feature>
<dbReference type="AlphaFoldDB" id="A0ABD0RY13"/>
<evidence type="ECO:0000313" key="3">
    <source>
        <dbReference type="Proteomes" id="UP001529510"/>
    </source>
</evidence>
<evidence type="ECO:0000256" key="1">
    <source>
        <dbReference type="SAM" id="MobiDB-lite"/>
    </source>
</evidence>
<proteinExistence type="predicted"/>
<reference evidence="2 3" key="1">
    <citation type="submission" date="2024-05" db="EMBL/GenBank/DDBJ databases">
        <title>Genome sequencing and assembly of Indian major carp, Cirrhinus mrigala (Hamilton, 1822).</title>
        <authorList>
            <person name="Mohindra V."/>
            <person name="Chowdhury L.M."/>
            <person name="Lal K."/>
            <person name="Jena J.K."/>
        </authorList>
    </citation>
    <scope>NUCLEOTIDE SEQUENCE [LARGE SCALE GENOMIC DNA]</scope>
    <source>
        <strain evidence="2">CM1030</strain>
        <tissue evidence="2">Blood</tissue>
    </source>
</reference>
<evidence type="ECO:0000313" key="2">
    <source>
        <dbReference type="EMBL" id="KAL0203379.1"/>
    </source>
</evidence>
<protein>
    <submittedName>
        <fullName evidence="2">Uncharacterized protein</fullName>
    </submittedName>
</protein>
<dbReference type="EMBL" id="JAMKFB020000001">
    <property type="protein sequence ID" value="KAL0203379.1"/>
    <property type="molecule type" value="Genomic_DNA"/>
</dbReference>
<feature type="compositionally biased region" description="Low complexity" evidence="1">
    <location>
        <begin position="137"/>
        <end position="153"/>
    </location>
</feature>
<feature type="non-terminal residue" evidence="2">
    <location>
        <position position="267"/>
    </location>
</feature>
<accession>A0ABD0RY13</accession>
<dbReference type="InterPro" id="IPR037746">
    <property type="entry name" value="Dok-7"/>
</dbReference>
<dbReference type="PANTHER" id="PTHR21636">
    <property type="entry name" value="PROTEIN DOK-7"/>
    <property type="match status" value="1"/>
</dbReference>
<feature type="compositionally biased region" description="Polar residues" evidence="1">
    <location>
        <begin position="97"/>
        <end position="107"/>
    </location>
</feature>
<feature type="compositionally biased region" description="Basic and acidic residues" evidence="1">
    <location>
        <begin position="234"/>
        <end position="247"/>
    </location>
</feature>
<name>A0ABD0RY13_CIRMR</name>
<feature type="region of interest" description="Disordered" evidence="1">
    <location>
        <begin position="134"/>
        <end position="153"/>
    </location>
</feature>
<dbReference type="PANTHER" id="PTHR21636:SF2">
    <property type="entry name" value="PROTEIN DOK-7"/>
    <property type="match status" value="1"/>
</dbReference>
<comment type="caution">
    <text evidence="2">The sequence shown here is derived from an EMBL/GenBank/DDBJ whole genome shotgun (WGS) entry which is preliminary data.</text>
</comment>
<feature type="region of interest" description="Disordered" evidence="1">
    <location>
        <begin position="1"/>
        <end position="55"/>
    </location>
</feature>
<keyword evidence="3" id="KW-1185">Reference proteome</keyword>
<feature type="region of interest" description="Disordered" evidence="1">
    <location>
        <begin position="228"/>
        <end position="267"/>
    </location>
</feature>
<sequence>YGASLAGDDRSISSSSSEASHSDNSLGSRLAIWPEPVRHPTPVEPSSSASSLLGVVGSKSTACSVSTSSDERLYGAMMGGLRPPSKPPHPRGLQEAGRQSSTDSGIATGSHSSYSGSFSSYTGSMDIAHGETDEFGSLTSLPQNPNSNSNSLINTPVRTIPLIPEDKPCVCPLREAAQMQAAMYQVPNPPLQHYDVPRRVLQQQSSSQEQDRGLNVELWDQRACLQMKPPNKLSRRDSAGVVKEQRHLKVPPHRSYSPPSVLTVGEE</sequence>
<feature type="non-terminal residue" evidence="2">
    <location>
        <position position="1"/>
    </location>
</feature>